<feature type="chain" id="PRO_5003172783" description="Charged multivesicular body protein 7" evidence="3">
    <location>
        <begin position="28"/>
        <end position="666"/>
    </location>
</feature>
<dbReference type="GO" id="GO:0009898">
    <property type="term" value="C:cytoplasmic side of plasma membrane"/>
    <property type="evidence" value="ECO:0000318"/>
    <property type="project" value="GO_Central"/>
</dbReference>
<evidence type="ECO:0008006" key="6">
    <source>
        <dbReference type="Google" id="ProtNLM"/>
    </source>
</evidence>
<sequence length="666" mass="74154">MISYNKLARLGLLWALLFLSHPESSLGMPKGNAAKRCHVCASRDGRQSSGMGAYRTQQPRERHETLACTTLQTQGPCNRQIEVQLHHCRLCGQYAWVPTGDCPSHFRPQPIYSDSDDIELIRQMASDSVDTSLRLMQDSNKIPSSLSEYLNSLNQFKSNDRIESLYSDYSSTRQSNPAGFHSNNATWQIILTDLLRLGLQTNSKEIQKGRGATSVEEQTEKEETPPDRLVLHLNDQLLESLRRPSIGKPYGLACPLWALSSLSAASSSAVLAPLNSFLSTGGWGPATGITTTMVRSISWASRAITRGTILDPDQRFDQLELDQKLNLVKIDWVNLLLLRQTADRVIERYQQHFVGLSPSIDCLYTQSQFIDQLTKDLFPSTQPNLKLSTTDLGILLKHLERDRKILISEKNVIKFVVPTSIESDRDGTKYSRVGPAPINEVDRGVLSVKQTIQQLNQQIQTISAQIEQRTQEAKKYIQKSQPEIAASHLKSKKALKTVLSRRIGVLESLNEVYLKIEQASTDAEIMNAYETSTKTLKSLLSVPALNVDRVAQTIENMEEVLADQKEIDEAINEVYDPSRAIDDQEIAAELASLVDIAPTPQKSQPQLLHPDPTPITTSTSVEELQAKLHALRVPESPQPTTSEQSTLHAEDHGEAKKIAENAPLTG</sequence>
<keyword evidence="5" id="KW-1185">Reference proteome</keyword>
<dbReference type="InParanoid" id="E3JUY0"/>
<feature type="signal peptide" evidence="3">
    <location>
        <begin position="1"/>
        <end position="27"/>
    </location>
</feature>
<dbReference type="Pfam" id="PF03357">
    <property type="entry name" value="Snf7"/>
    <property type="match status" value="1"/>
</dbReference>
<dbReference type="FunCoup" id="E3JUY0">
    <property type="interactions" value="53"/>
</dbReference>
<dbReference type="VEuPathDB" id="FungiDB:PGTG_01186"/>
<dbReference type="eggNOG" id="KOG2911">
    <property type="taxonomic scope" value="Eukaryota"/>
</dbReference>
<evidence type="ECO:0000256" key="1">
    <source>
        <dbReference type="SAM" id="Coils"/>
    </source>
</evidence>
<dbReference type="EMBL" id="DS178264">
    <property type="protein sequence ID" value="EFP75855.1"/>
    <property type="molecule type" value="Genomic_DNA"/>
</dbReference>
<dbReference type="OrthoDB" id="10250120at2759"/>
<dbReference type="AlphaFoldDB" id="E3JUY0"/>
<reference key="1">
    <citation type="submission" date="2007-01" db="EMBL/GenBank/DDBJ databases">
        <title>The Genome Sequence of Puccinia graminis f. sp. tritici Strain CRL 75-36-700-3.</title>
        <authorList>
            <consortium name="The Broad Institute Genome Sequencing Platform"/>
            <person name="Birren B."/>
            <person name="Lander E."/>
            <person name="Galagan J."/>
            <person name="Nusbaum C."/>
            <person name="Devon K."/>
            <person name="Cuomo C."/>
            <person name="Jaffe D."/>
            <person name="Butler J."/>
            <person name="Alvarez P."/>
            <person name="Gnerre S."/>
            <person name="Grabherr M."/>
            <person name="Mauceli E."/>
            <person name="Brockman W."/>
            <person name="Young S."/>
            <person name="LaButti K."/>
            <person name="Sykes S."/>
            <person name="DeCaprio D."/>
            <person name="Crawford M."/>
            <person name="Koehrsen M."/>
            <person name="Engels R."/>
            <person name="Montgomery P."/>
            <person name="Pearson M."/>
            <person name="Howarth C."/>
            <person name="Larson L."/>
            <person name="White J."/>
            <person name="Zeng Q."/>
            <person name="Kodira C."/>
            <person name="Yandava C."/>
            <person name="Alvarado L."/>
            <person name="O'Leary S."/>
            <person name="Szabo L."/>
            <person name="Dean R."/>
            <person name="Schein J."/>
        </authorList>
    </citation>
    <scope>NUCLEOTIDE SEQUENCE</scope>
    <source>
        <strain>CRL 75-36-700-3</strain>
    </source>
</reference>
<dbReference type="GeneID" id="10532770"/>
<gene>
    <name evidence="4" type="ORF">PGTG_01186</name>
</gene>
<dbReference type="GO" id="GO:0005771">
    <property type="term" value="C:multivesicular body"/>
    <property type="evidence" value="ECO:0000318"/>
    <property type="project" value="GO_Central"/>
</dbReference>
<organism evidence="4 5">
    <name type="scientific">Puccinia graminis f. sp. tritici (strain CRL 75-36-700-3 / race SCCL)</name>
    <name type="common">Black stem rust fungus</name>
    <dbReference type="NCBI Taxonomy" id="418459"/>
    <lineage>
        <taxon>Eukaryota</taxon>
        <taxon>Fungi</taxon>
        <taxon>Dikarya</taxon>
        <taxon>Basidiomycota</taxon>
        <taxon>Pucciniomycotina</taxon>
        <taxon>Pucciniomycetes</taxon>
        <taxon>Pucciniales</taxon>
        <taxon>Pucciniaceae</taxon>
        <taxon>Puccinia</taxon>
    </lineage>
</organism>
<evidence type="ECO:0000256" key="2">
    <source>
        <dbReference type="SAM" id="MobiDB-lite"/>
    </source>
</evidence>
<dbReference type="PANTHER" id="PTHR22761:SF96">
    <property type="entry name" value="BCDNA.GH08385"/>
    <property type="match status" value="1"/>
</dbReference>
<proteinExistence type="predicted"/>
<dbReference type="OMA" id="VEDRPMQ"/>
<dbReference type="InterPro" id="IPR005024">
    <property type="entry name" value="Snf7_fam"/>
</dbReference>
<dbReference type="PANTHER" id="PTHR22761">
    <property type="entry name" value="CHARGED MULTIVESICULAR BODY PROTEIN"/>
    <property type="match status" value="1"/>
</dbReference>
<feature type="region of interest" description="Disordered" evidence="2">
    <location>
        <begin position="631"/>
        <end position="666"/>
    </location>
</feature>
<feature type="region of interest" description="Disordered" evidence="2">
    <location>
        <begin position="206"/>
        <end position="225"/>
    </location>
</feature>
<dbReference type="GO" id="GO:0006900">
    <property type="term" value="P:vesicle budding from membrane"/>
    <property type="evidence" value="ECO:0000318"/>
    <property type="project" value="GO_Central"/>
</dbReference>
<dbReference type="HOGENOM" id="CLU_021165_1_0_1"/>
<dbReference type="Gene3D" id="6.10.140.1230">
    <property type="match status" value="1"/>
</dbReference>
<feature type="compositionally biased region" description="Basic and acidic residues" evidence="2">
    <location>
        <begin position="648"/>
        <end position="659"/>
    </location>
</feature>
<keyword evidence="3" id="KW-0732">Signal</keyword>
<dbReference type="GO" id="GO:0032511">
    <property type="term" value="P:late endosome to vacuole transport via multivesicular body sorting pathway"/>
    <property type="evidence" value="ECO:0000318"/>
    <property type="project" value="GO_Central"/>
</dbReference>
<feature type="compositionally biased region" description="Polar residues" evidence="2">
    <location>
        <begin position="638"/>
        <end position="647"/>
    </location>
</feature>
<dbReference type="STRING" id="418459.E3JUY0"/>
<protein>
    <recommendedName>
        <fullName evidence="6">Charged multivesicular body protein 7</fullName>
    </recommendedName>
</protein>
<keyword evidence="1" id="KW-0175">Coiled coil</keyword>
<evidence type="ECO:0000256" key="3">
    <source>
        <dbReference type="SAM" id="SignalP"/>
    </source>
</evidence>
<reference evidence="5" key="2">
    <citation type="journal article" date="2011" name="Proc. Natl. Acad. Sci. U.S.A.">
        <title>Obligate biotrophy features unraveled by the genomic analysis of rust fungi.</title>
        <authorList>
            <person name="Duplessis S."/>
            <person name="Cuomo C.A."/>
            <person name="Lin Y.-C."/>
            <person name="Aerts A."/>
            <person name="Tisserant E."/>
            <person name="Veneault-Fourrey C."/>
            <person name="Joly D.L."/>
            <person name="Hacquard S."/>
            <person name="Amselem J."/>
            <person name="Cantarel B.L."/>
            <person name="Chiu R."/>
            <person name="Coutinho P.M."/>
            <person name="Feau N."/>
            <person name="Field M."/>
            <person name="Frey P."/>
            <person name="Gelhaye E."/>
            <person name="Goldberg J."/>
            <person name="Grabherr M.G."/>
            <person name="Kodira C.D."/>
            <person name="Kohler A."/>
            <person name="Kuees U."/>
            <person name="Lindquist E.A."/>
            <person name="Lucas S.M."/>
            <person name="Mago R."/>
            <person name="Mauceli E."/>
            <person name="Morin E."/>
            <person name="Murat C."/>
            <person name="Pangilinan J.L."/>
            <person name="Park R."/>
            <person name="Pearson M."/>
            <person name="Quesneville H."/>
            <person name="Rouhier N."/>
            <person name="Sakthikumar S."/>
            <person name="Salamov A.A."/>
            <person name="Schmutz J."/>
            <person name="Selles B."/>
            <person name="Shapiro H."/>
            <person name="Tanguay P."/>
            <person name="Tuskan G.A."/>
            <person name="Henrissat B."/>
            <person name="Van de Peer Y."/>
            <person name="Rouze P."/>
            <person name="Ellis J.G."/>
            <person name="Dodds P.N."/>
            <person name="Schein J.E."/>
            <person name="Zhong S."/>
            <person name="Hamelin R.C."/>
            <person name="Grigoriev I.V."/>
            <person name="Szabo L.J."/>
            <person name="Martin F."/>
        </authorList>
    </citation>
    <scope>NUCLEOTIDE SEQUENCE [LARGE SCALE GENOMIC DNA]</scope>
    <source>
        <strain evidence="5">CRL 75-36-700-3 / race SCCL</strain>
    </source>
</reference>
<name>E3JUY0_PUCGT</name>
<dbReference type="GO" id="GO:0000815">
    <property type="term" value="C:ESCRT III complex"/>
    <property type="evidence" value="ECO:0000318"/>
    <property type="project" value="GO_Central"/>
</dbReference>
<evidence type="ECO:0000313" key="5">
    <source>
        <dbReference type="Proteomes" id="UP000008783"/>
    </source>
</evidence>
<evidence type="ECO:0000313" key="4">
    <source>
        <dbReference type="EMBL" id="EFP75855.1"/>
    </source>
</evidence>
<feature type="coiled-coil region" evidence="1">
    <location>
        <begin position="445"/>
        <end position="472"/>
    </location>
</feature>
<dbReference type="RefSeq" id="XP_003320274.1">
    <property type="nucleotide sequence ID" value="XM_003320226.1"/>
</dbReference>
<dbReference type="Proteomes" id="UP000008783">
    <property type="component" value="Unassembled WGS sequence"/>
</dbReference>
<accession>E3JUY0</accession>
<dbReference type="KEGG" id="pgr:PGTG_01186"/>